<feature type="domain" description="Cytochrome b561 bacterial/Ni-hydrogenase" evidence="14">
    <location>
        <begin position="6"/>
        <end position="173"/>
    </location>
</feature>
<evidence type="ECO:0000256" key="1">
    <source>
        <dbReference type="ARBA" id="ARBA00001970"/>
    </source>
</evidence>
<comment type="subcellular location">
    <subcellularLocation>
        <location evidence="2">Cell membrane</location>
        <topology evidence="2">Multi-pass membrane protein</topology>
    </subcellularLocation>
</comment>
<dbReference type="GO" id="GO:0022904">
    <property type="term" value="P:respiratory electron transport chain"/>
    <property type="evidence" value="ECO:0007669"/>
    <property type="project" value="InterPro"/>
</dbReference>
<dbReference type="InterPro" id="IPR016174">
    <property type="entry name" value="Di-haem_cyt_TM"/>
</dbReference>
<proteinExistence type="inferred from homology"/>
<dbReference type="Pfam" id="PF01292">
    <property type="entry name" value="Ni_hydr_CYTB"/>
    <property type="match status" value="1"/>
</dbReference>
<evidence type="ECO:0000256" key="5">
    <source>
        <dbReference type="ARBA" id="ARBA00022617"/>
    </source>
</evidence>
<keyword evidence="5" id="KW-0349">Heme</keyword>
<keyword evidence="6 13" id="KW-0812">Transmembrane</keyword>
<evidence type="ECO:0000256" key="2">
    <source>
        <dbReference type="ARBA" id="ARBA00004651"/>
    </source>
</evidence>
<feature type="transmembrane region" description="Helical" evidence="13">
    <location>
        <begin position="12"/>
        <end position="30"/>
    </location>
</feature>
<evidence type="ECO:0000256" key="3">
    <source>
        <dbReference type="ARBA" id="ARBA00022448"/>
    </source>
</evidence>
<evidence type="ECO:0000256" key="13">
    <source>
        <dbReference type="SAM" id="Phobius"/>
    </source>
</evidence>
<dbReference type="EMBL" id="OUNE01000185">
    <property type="protein sequence ID" value="SPP33446.1"/>
    <property type="molecule type" value="Genomic_DNA"/>
</dbReference>
<gene>
    <name evidence="15" type="primary">yceJ</name>
    <name evidence="15" type="ORF">WBAD_1070</name>
</gene>
<comment type="cofactor">
    <cofactor evidence="1">
        <name>heme b</name>
        <dbReference type="ChEBI" id="CHEBI:60344"/>
    </cofactor>
</comment>
<keyword evidence="7" id="KW-0479">Metal-binding</keyword>
<dbReference type="PANTHER" id="PTHR30529:SF1">
    <property type="entry name" value="CYTOCHROME B561 HOMOLOG 2"/>
    <property type="match status" value="1"/>
</dbReference>
<keyword evidence="3" id="KW-0813">Transport</keyword>
<reference evidence="15" key="1">
    <citation type="submission" date="2018-04" db="EMBL/GenBank/DDBJ databases">
        <authorList>
            <person name="Go L.Y."/>
            <person name="Mitchell J.A."/>
        </authorList>
    </citation>
    <scope>NUCLEOTIDE SEQUENCE</scope>
    <source>
        <strain evidence="15">WBAD</strain>
    </source>
</reference>
<keyword evidence="4" id="KW-1003">Cell membrane</keyword>
<feature type="transmembrane region" description="Helical" evidence="13">
    <location>
        <begin position="141"/>
        <end position="162"/>
    </location>
</feature>
<organism evidence="15">
    <name type="scientific">Wolbachia endosymbiont of Aleurodicus dispersus</name>
    <dbReference type="NCBI Taxonomy" id="1288877"/>
    <lineage>
        <taxon>Bacteria</taxon>
        <taxon>Pseudomonadati</taxon>
        <taxon>Pseudomonadota</taxon>
        <taxon>Alphaproteobacteria</taxon>
        <taxon>Rickettsiales</taxon>
        <taxon>Anaplasmataceae</taxon>
        <taxon>Wolbachieae</taxon>
        <taxon>Wolbachia</taxon>
    </lineage>
</organism>
<protein>
    <submittedName>
        <fullName evidence="15">Cytochrome b561</fullName>
    </submittedName>
</protein>
<evidence type="ECO:0000256" key="4">
    <source>
        <dbReference type="ARBA" id="ARBA00022475"/>
    </source>
</evidence>
<dbReference type="Gene3D" id="1.20.950.20">
    <property type="entry name" value="Transmembrane di-heme cytochromes, Chain C"/>
    <property type="match status" value="2"/>
</dbReference>
<dbReference type="InterPro" id="IPR011577">
    <property type="entry name" value="Cyt_b561_bac/Ni-Hgenase"/>
</dbReference>
<keyword evidence="9 13" id="KW-1133">Transmembrane helix</keyword>
<dbReference type="GO" id="GO:0005886">
    <property type="term" value="C:plasma membrane"/>
    <property type="evidence" value="ECO:0007669"/>
    <property type="project" value="UniProtKB-SubCell"/>
</dbReference>
<dbReference type="GO" id="GO:0009055">
    <property type="term" value="F:electron transfer activity"/>
    <property type="evidence" value="ECO:0007669"/>
    <property type="project" value="InterPro"/>
</dbReference>
<evidence type="ECO:0000256" key="9">
    <source>
        <dbReference type="ARBA" id="ARBA00022989"/>
    </source>
</evidence>
<feature type="transmembrane region" description="Helical" evidence="13">
    <location>
        <begin position="89"/>
        <end position="107"/>
    </location>
</feature>
<evidence type="ECO:0000256" key="8">
    <source>
        <dbReference type="ARBA" id="ARBA00022982"/>
    </source>
</evidence>
<evidence type="ECO:0000259" key="14">
    <source>
        <dbReference type="Pfam" id="PF01292"/>
    </source>
</evidence>
<dbReference type="GO" id="GO:0046872">
    <property type="term" value="F:metal ion binding"/>
    <property type="evidence" value="ECO:0007669"/>
    <property type="project" value="UniProtKB-KW"/>
</dbReference>
<dbReference type="PANTHER" id="PTHR30529">
    <property type="entry name" value="CYTOCHROME B561"/>
    <property type="match status" value="1"/>
</dbReference>
<evidence type="ECO:0000256" key="10">
    <source>
        <dbReference type="ARBA" id="ARBA00023004"/>
    </source>
</evidence>
<feature type="transmembrane region" description="Helical" evidence="13">
    <location>
        <begin position="42"/>
        <end position="68"/>
    </location>
</feature>
<dbReference type="InterPro" id="IPR052168">
    <property type="entry name" value="Cytochrome_b561_oxidase"/>
</dbReference>
<keyword evidence="8" id="KW-0249">Electron transport</keyword>
<dbReference type="SUPFAM" id="SSF81342">
    <property type="entry name" value="Transmembrane di-heme cytochromes"/>
    <property type="match status" value="1"/>
</dbReference>
<evidence type="ECO:0000256" key="12">
    <source>
        <dbReference type="ARBA" id="ARBA00037975"/>
    </source>
</evidence>
<comment type="similarity">
    <text evidence="12">Belongs to the cytochrome b561 family.</text>
</comment>
<keyword evidence="11 13" id="KW-0472">Membrane</keyword>
<evidence type="ECO:0000313" key="15">
    <source>
        <dbReference type="EMBL" id="SPP33446.1"/>
    </source>
</evidence>
<dbReference type="GO" id="GO:0020037">
    <property type="term" value="F:heme binding"/>
    <property type="evidence" value="ECO:0007669"/>
    <property type="project" value="TreeGrafter"/>
</dbReference>
<name>A0A3B0IZQ2_9RICK</name>
<evidence type="ECO:0000256" key="7">
    <source>
        <dbReference type="ARBA" id="ARBA00022723"/>
    </source>
</evidence>
<keyword evidence="10" id="KW-0408">Iron</keyword>
<accession>A0A3B0IZQ2</accession>
<evidence type="ECO:0000256" key="11">
    <source>
        <dbReference type="ARBA" id="ARBA00023136"/>
    </source>
</evidence>
<sequence length="173" mass="19701">MKDNKYNLGLRIIHWLMSALIIGMLCSGLYMKSLPISSEIKFSIYAIHKACGITVLGLIIVRIFFRVFTYVPPLPANFSRFVINASKTIHFGLYSLMVLMPLSGYVMSSASSKEIKYFFHIPLLINENKELASAANQLHSILAYLMVLFIILHILGALKHTFIDKQNIFKRMI</sequence>
<dbReference type="AlphaFoldDB" id="A0A3B0IZQ2"/>
<evidence type="ECO:0000256" key="6">
    <source>
        <dbReference type="ARBA" id="ARBA00022692"/>
    </source>
</evidence>